<reference evidence="2 3" key="1">
    <citation type="journal article" date="2017" name="Antonie Van Leeuwenhoek">
        <title>Phylogenomic resolution of the bacterial genus Pantoea and its relationship with Erwinia and Tatumella.</title>
        <authorList>
            <person name="Palmer M."/>
            <person name="Steenkamp E.T."/>
            <person name="Coetzee M.P."/>
            <person name="Chan W.Y."/>
            <person name="van Zyl E."/>
            <person name="De Maayer P."/>
            <person name="Coutinho T.A."/>
            <person name="Blom J."/>
            <person name="Smits T.H."/>
            <person name="Duffy B."/>
            <person name="Venter S.N."/>
        </authorList>
    </citation>
    <scope>NUCLEOTIDE SEQUENCE [LARGE SCALE GENOMIC DNA]</scope>
    <source>
        <strain evidence="2 3">LMG 26277</strain>
    </source>
</reference>
<keyword evidence="1" id="KW-1133">Transmembrane helix</keyword>
<organism evidence="2 3">
    <name type="scientific">Pantoea wallisii</name>
    <dbReference type="NCBI Taxonomy" id="1076551"/>
    <lineage>
        <taxon>Bacteria</taxon>
        <taxon>Pseudomonadati</taxon>
        <taxon>Pseudomonadota</taxon>
        <taxon>Gammaproteobacteria</taxon>
        <taxon>Enterobacterales</taxon>
        <taxon>Erwiniaceae</taxon>
        <taxon>Pantoea</taxon>
    </lineage>
</organism>
<dbReference type="Proteomes" id="UP000193104">
    <property type="component" value="Unassembled WGS sequence"/>
</dbReference>
<dbReference type="EMBL" id="MLFS01000007">
    <property type="protein sequence ID" value="ORM74499.1"/>
    <property type="molecule type" value="Genomic_DNA"/>
</dbReference>
<dbReference type="OrthoDB" id="6614711at2"/>
<name>A0A1X1DCU1_9GAMM</name>
<protein>
    <submittedName>
        <fullName evidence="2">Uncharacterized protein</fullName>
    </submittedName>
</protein>
<evidence type="ECO:0000313" key="3">
    <source>
        <dbReference type="Proteomes" id="UP000193104"/>
    </source>
</evidence>
<keyword evidence="1" id="KW-0472">Membrane</keyword>
<accession>A0A1X1DCU1</accession>
<evidence type="ECO:0000313" key="2">
    <source>
        <dbReference type="EMBL" id="ORM74499.1"/>
    </source>
</evidence>
<keyword evidence="1" id="KW-0812">Transmembrane</keyword>
<dbReference type="AlphaFoldDB" id="A0A1X1DCU1"/>
<proteinExistence type="predicted"/>
<evidence type="ECO:0000256" key="1">
    <source>
        <dbReference type="SAM" id="Phobius"/>
    </source>
</evidence>
<feature type="transmembrane region" description="Helical" evidence="1">
    <location>
        <begin position="46"/>
        <end position="63"/>
    </location>
</feature>
<dbReference type="RefSeq" id="WP_128599938.1">
    <property type="nucleotide sequence ID" value="NZ_MLFS01000007.1"/>
</dbReference>
<comment type="caution">
    <text evidence="2">The sequence shown here is derived from an EMBL/GenBank/DDBJ whole genome shotgun (WGS) entry which is preliminary data.</text>
</comment>
<gene>
    <name evidence="2" type="ORF">HA48_04275</name>
</gene>
<sequence>MLVSEEELLRSGFSSAELQAVKNNVESYGGTLEQAIHDLARRFSRMIWIAAIFLAIFIILVLFSSGIKIIAGGISLVLGIGFMLLAQPPVLCYKSWRYWRAVQS</sequence>
<keyword evidence="3" id="KW-1185">Reference proteome</keyword>
<feature type="transmembrane region" description="Helical" evidence="1">
    <location>
        <begin position="69"/>
        <end position="91"/>
    </location>
</feature>